<sequence>MRLLIISHDTIGTRMAGPGIRYWELARALASELDVTLVAPHKIDLTAPKVATGTYQWGQAATLAPWLQQTDAILANAYVLEAHPELAQASARRIIDLYDPTMLENIELLREAPQVQRDERLRHDLALFQRQLAAGDHFLCATERQRDLYLGALLASGRVDAARVANDPLLRGLIDVLPFGLPAEPAQRTGAGPRQRIPAIGPTAPIILWNGGLWDWMDPLTLIEAMPQVVAHVPDARLLFLAGPHPGAARPQMPQRARARAAALGMLDQTIFFYEEWVSYADRVNFLLDAKVVVSLHRQHLETAYAALRSRILDQLWGGLPGLLSDGDQAANLAREHGFALVAPIEDQAAVAEALIQILTDASQRSRMAQAAHTLAPQFAWSHLAQTVTQLLQLPLPARDDHERQPTMSNPPHPAPAQDDVARIERGQLLHAVRNSALSALEAGWRLDAPPPPAPGRLAGVRHFIQARIIWPLIYPLIARQQEQNAALLRTLYASAEQVDHLGGMANQASQWILGLMRTVDDLQQAMQQRDDQLQGMIEHTNFRIDHLLQGLSELNERTVHERHLIEHTNFRIDHLSQGIGELNECVVRERHLVAQQIQDFVEQLAALEEAEMQIRAMLRGEPAPLPATIKAQEVVE</sequence>
<gene>
    <name evidence="1" type="ORF">CJ255_05690</name>
</gene>
<evidence type="ECO:0000313" key="1">
    <source>
        <dbReference type="EMBL" id="PDW04063.1"/>
    </source>
</evidence>
<dbReference type="SUPFAM" id="SSF53756">
    <property type="entry name" value="UDP-Glycosyltransferase/glycogen phosphorylase"/>
    <property type="match status" value="1"/>
</dbReference>
<name>A0A2A6RMA2_9CHLR</name>
<proteinExistence type="predicted"/>
<organism evidence="1 2">
    <name type="scientific">Candidatus Viridilinea mediisalina</name>
    <dbReference type="NCBI Taxonomy" id="2024553"/>
    <lineage>
        <taxon>Bacteria</taxon>
        <taxon>Bacillati</taxon>
        <taxon>Chloroflexota</taxon>
        <taxon>Chloroflexia</taxon>
        <taxon>Chloroflexales</taxon>
        <taxon>Chloroflexineae</taxon>
        <taxon>Oscillochloridaceae</taxon>
        <taxon>Candidatus Viridilinea</taxon>
    </lineage>
</organism>
<evidence type="ECO:0008006" key="3">
    <source>
        <dbReference type="Google" id="ProtNLM"/>
    </source>
</evidence>
<accession>A0A2A6RMA2</accession>
<evidence type="ECO:0000313" key="2">
    <source>
        <dbReference type="Proteomes" id="UP000220527"/>
    </source>
</evidence>
<dbReference type="Proteomes" id="UP000220527">
    <property type="component" value="Unassembled WGS sequence"/>
</dbReference>
<comment type="caution">
    <text evidence="1">The sequence shown here is derived from an EMBL/GenBank/DDBJ whole genome shotgun (WGS) entry which is preliminary data.</text>
</comment>
<dbReference type="Gene3D" id="3.40.50.2000">
    <property type="entry name" value="Glycogen Phosphorylase B"/>
    <property type="match status" value="1"/>
</dbReference>
<dbReference type="PANTHER" id="PTHR12526:SF635">
    <property type="entry name" value="GLYCOSYL TRANSFERASE GROUP 1"/>
    <property type="match status" value="1"/>
</dbReference>
<dbReference type="GO" id="GO:0016757">
    <property type="term" value="F:glycosyltransferase activity"/>
    <property type="evidence" value="ECO:0007669"/>
    <property type="project" value="TreeGrafter"/>
</dbReference>
<keyword evidence="2" id="KW-1185">Reference proteome</keyword>
<dbReference type="EMBL" id="NQWI01000016">
    <property type="protein sequence ID" value="PDW04063.1"/>
    <property type="molecule type" value="Genomic_DNA"/>
</dbReference>
<dbReference type="RefSeq" id="WP_097643126.1">
    <property type="nucleotide sequence ID" value="NZ_NQWI01000016.1"/>
</dbReference>
<reference evidence="2" key="1">
    <citation type="submission" date="2017-08" db="EMBL/GenBank/DDBJ databases">
        <authorList>
            <person name="Grouzdev D.S."/>
            <person name="Gaisin V.A."/>
            <person name="Rysina M.S."/>
            <person name="Gorlenko V.M."/>
        </authorList>
    </citation>
    <scope>NUCLEOTIDE SEQUENCE [LARGE SCALE GENOMIC DNA]</scope>
    <source>
        <strain evidence="2">Kir15-3F</strain>
    </source>
</reference>
<dbReference type="AlphaFoldDB" id="A0A2A6RMA2"/>
<dbReference type="PANTHER" id="PTHR12526">
    <property type="entry name" value="GLYCOSYLTRANSFERASE"/>
    <property type="match status" value="1"/>
</dbReference>
<protein>
    <recommendedName>
        <fullName evidence="3">Glycosyl transferase family 1</fullName>
    </recommendedName>
</protein>
<dbReference type="OrthoDB" id="9771846at2"/>